<dbReference type="EC" id="2.3.2.27" evidence="2"/>
<evidence type="ECO:0000256" key="3">
    <source>
        <dbReference type="ARBA" id="ARBA00022786"/>
    </source>
</evidence>
<evidence type="ECO:0000256" key="2">
    <source>
        <dbReference type="ARBA" id="ARBA00012483"/>
    </source>
</evidence>
<dbReference type="PANTHER" id="PTHR45647:SF51">
    <property type="entry name" value="PROTEIN KINASE SUPERFAMILY PROTEIN"/>
    <property type="match status" value="1"/>
</dbReference>
<comment type="catalytic activity">
    <reaction evidence="1">
        <text>S-ubiquitinyl-[E2 ubiquitin-conjugating enzyme]-L-cysteine + [acceptor protein]-L-lysine = [E2 ubiquitin-conjugating enzyme]-L-cysteine + N(6)-ubiquitinyl-[acceptor protein]-L-lysine.</text>
        <dbReference type="EC" id="2.3.2.27"/>
    </reaction>
</comment>
<dbReference type="OrthoDB" id="786795at2759"/>
<dbReference type="AlphaFoldDB" id="A0A9Q1RIL2"/>
<keyword evidence="6" id="KW-1185">Reference proteome</keyword>
<protein>
    <recommendedName>
        <fullName evidence="2">RING-type E3 ubiquitin transferase</fullName>
        <ecNumber evidence="2">2.3.2.27</ecNumber>
    </recommendedName>
</protein>
<organism evidence="5 6">
    <name type="scientific">Anisodus acutangulus</name>
    <dbReference type="NCBI Taxonomy" id="402998"/>
    <lineage>
        <taxon>Eukaryota</taxon>
        <taxon>Viridiplantae</taxon>
        <taxon>Streptophyta</taxon>
        <taxon>Embryophyta</taxon>
        <taxon>Tracheophyta</taxon>
        <taxon>Spermatophyta</taxon>
        <taxon>Magnoliopsida</taxon>
        <taxon>eudicotyledons</taxon>
        <taxon>Gunneridae</taxon>
        <taxon>Pentapetalae</taxon>
        <taxon>asterids</taxon>
        <taxon>lamiids</taxon>
        <taxon>Solanales</taxon>
        <taxon>Solanaceae</taxon>
        <taxon>Solanoideae</taxon>
        <taxon>Hyoscyameae</taxon>
        <taxon>Anisodus</taxon>
    </lineage>
</organism>
<feature type="region of interest" description="Disordered" evidence="4">
    <location>
        <begin position="109"/>
        <end position="143"/>
    </location>
</feature>
<dbReference type="InterPro" id="IPR051348">
    <property type="entry name" value="U-box_ubiquitin_ligases"/>
</dbReference>
<evidence type="ECO:0000256" key="1">
    <source>
        <dbReference type="ARBA" id="ARBA00000900"/>
    </source>
</evidence>
<sequence length="187" mass="19969">MPSNLMYSMVANHSPTMSEMQQFFPPHRGICARKGIQAKEVILQDNDVAQALTEYITQKFITTIVLGASTCNALTRAFKNQDVPSSLSKSVPEFCSIYAISRGKVLKLKSPSQPATPSSKASSSHSSQAGFSHDSPVSQALIPQGSWGSIGTFESIDVGSQSISSDSSSASDRHPASQNTSPNQQCQ</sequence>
<feature type="compositionally biased region" description="Low complexity" evidence="4">
    <location>
        <begin position="159"/>
        <end position="170"/>
    </location>
</feature>
<gene>
    <name evidence="5" type="ORF">K7X08_004511</name>
</gene>
<proteinExistence type="predicted"/>
<feature type="compositionally biased region" description="Polar residues" evidence="4">
    <location>
        <begin position="176"/>
        <end position="187"/>
    </location>
</feature>
<reference evidence="6" key="1">
    <citation type="journal article" date="2023" name="Proc. Natl. Acad. Sci. U.S.A.">
        <title>Genomic and structural basis for evolution of tropane alkaloid biosynthesis.</title>
        <authorList>
            <person name="Wanga Y.-J."/>
            <person name="Taina T."/>
            <person name="Yua J.-Y."/>
            <person name="Lia J."/>
            <person name="Xua B."/>
            <person name="Chenc J."/>
            <person name="D'Auriad J.C."/>
            <person name="Huanga J.-P."/>
            <person name="Huanga S.-X."/>
        </authorList>
    </citation>
    <scope>NUCLEOTIDE SEQUENCE [LARGE SCALE GENOMIC DNA]</scope>
    <source>
        <strain evidence="6">cv. KIB-2019</strain>
    </source>
</reference>
<comment type="caution">
    <text evidence="5">The sequence shown here is derived from an EMBL/GenBank/DDBJ whole genome shotgun (WGS) entry which is preliminary data.</text>
</comment>
<accession>A0A9Q1RIL2</accession>
<dbReference type="PANTHER" id="PTHR45647">
    <property type="entry name" value="OS02G0152300 PROTEIN"/>
    <property type="match status" value="1"/>
</dbReference>
<evidence type="ECO:0000313" key="5">
    <source>
        <dbReference type="EMBL" id="KAJ8557745.1"/>
    </source>
</evidence>
<feature type="compositionally biased region" description="Low complexity" evidence="4">
    <location>
        <begin position="110"/>
        <end position="135"/>
    </location>
</feature>
<name>A0A9Q1RIL2_9SOLA</name>
<dbReference type="Proteomes" id="UP001152561">
    <property type="component" value="Unassembled WGS sequence"/>
</dbReference>
<dbReference type="GO" id="GO:0061630">
    <property type="term" value="F:ubiquitin protein ligase activity"/>
    <property type="evidence" value="ECO:0007669"/>
    <property type="project" value="UniProtKB-EC"/>
</dbReference>
<feature type="region of interest" description="Disordered" evidence="4">
    <location>
        <begin position="159"/>
        <end position="187"/>
    </location>
</feature>
<evidence type="ECO:0000256" key="4">
    <source>
        <dbReference type="SAM" id="MobiDB-lite"/>
    </source>
</evidence>
<evidence type="ECO:0000313" key="6">
    <source>
        <dbReference type="Proteomes" id="UP001152561"/>
    </source>
</evidence>
<keyword evidence="3" id="KW-0833">Ubl conjugation pathway</keyword>
<dbReference type="EMBL" id="JAJAGQ010000007">
    <property type="protein sequence ID" value="KAJ8557745.1"/>
    <property type="molecule type" value="Genomic_DNA"/>
</dbReference>